<proteinExistence type="predicted"/>
<gene>
    <name evidence="1" type="ORF">Psal009_02133</name>
</gene>
<protein>
    <submittedName>
        <fullName evidence="1">Uncharacterized protein</fullName>
    </submittedName>
</protein>
<evidence type="ECO:0000313" key="2">
    <source>
        <dbReference type="Proteomes" id="UP000422232"/>
    </source>
</evidence>
<dbReference type="AlphaFoldDB" id="A0A9Q6LLM9"/>
<keyword evidence="2" id="KW-1185">Reference proteome</keyword>
<evidence type="ECO:0000313" key="1">
    <source>
        <dbReference type="EMBL" id="QGO06225.1"/>
    </source>
</evidence>
<sequence length="154" mass="17168">MQNTYRGSDAYVGQLITEPQQAVNKAFLTLIASITCQYYKQTEIYYKKMKDDGEFYLRKKVLIPQRKEEILFNDLFKSLEKGFYGIGIDSDSGSSGCFFAWVKRGEIPESADSAGWYIVRKNPSEPESNEFIFVATATATATATAASHGVLSTG</sequence>
<reference evidence="1 2" key="1">
    <citation type="submission" date="2019-04" db="EMBL/GenBank/DDBJ databases">
        <title>Complete genome sequencing of Piscirickettsia salmonis strain Psal-009.</title>
        <authorList>
            <person name="Schober I."/>
            <person name="Bunk B."/>
            <person name="Sproer C."/>
            <person name="Carril G.P."/>
            <person name="Riedel T."/>
            <person name="Flores-Herrera P.A."/>
            <person name="Nourdin-Galindo G."/>
            <person name="Marshall S.H."/>
            <person name="Overmann J."/>
        </authorList>
    </citation>
    <scope>NUCLEOTIDE SEQUENCE [LARGE SCALE GENOMIC DNA]</scope>
    <source>
        <strain evidence="1 2">Psal-009</strain>
    </source>
</reference>
<name>A0A9Q6LLM9_PISSA</name>
<dbReference type="EMBL" id="CP038908">
    <property type="protein sequence ID" value="QGO06225.1"/>
    <property type="molecule type" value="Genomic_DNA"/>
</dbReference>
<dbReference type="Proteomes" id="UP000422232">
    <property type="component" value="Chromosome"/>
</dbReference>
<organism evidence="1 2">
    <name type="scientific">Piscirickettsia salmonis</name>
    <dbReference type="NCBI Taxonomy" id="1238"/>
    <lineage>
        <taxon>Bacteria</taxon>
        <taxon>Pseudomonadati</taxon>
        <taxon>Pseudomonadota</taxon>
        <taxon>Gammaproteobacteria</taxon>
        <taxon>Thiotrichales</taxon>
        <taxon>Piscirickettsiaceae</taxon>
        <taxon>Piscirickettsia</taxon>
    </lineage>
</organism>
<accession>A0A9Q6LLM9</accession>